<name>A0A7W7YG23_9BACT</name>
<gene>
    <name evidence="2" type="ORF">HNQ65_005065</name>
</gene>
<feature type="region of interest" description="Disordered" evidence="1">
    <location>
        <begin position="69"/>
        <end position="123"/>
    </location>
</feature>
<organism evidence="2 3">
    <name type="scientific">Prosthecobacter vanneervenii</name>
    <dbReference type="NCBI Taxonomy" id="48466"/>
    <lineage>
        <taxon>Bacteria</taxon>
        <taxon>Pseudomonadati</taxon>
        <taxon>Verrucomicrobiota</taxon>
        <taxon>Verrucomicrobiia</taxon>
        <taxon>Verrucomicrobiales</taxon>
        <taxon>Verrucomicrobiaceae</taxon>
        <taxon>Prosthecobacter</taxon>
    </lineage>
</organism>
<proteinExistence type="predicted"/>
<evidence type="ECO:0000256" key="1">
    <source>
        <dbReference type="SAM" id="MobiDB-lite"/>
    </source>
</evidence>
<protein>
    <submittedName>
        <fullName evidence="2">Uncharacterized protein</fullName>
    </submittedName>
</protein>
<reference evidence="2 3" key="1">
    <citation type="submission" date="2020-08" db="EMBL/GenBank/DDBJ databases">
        <title>Genomic Encyclopedia of Type Strains, Phase IV (KMG-IV): sequencing the most valuable type-strain genomes for metagenomic binning, comparative biology and taxonomic classification.</title>
        <authorList>
            <person name="Goeker M."/>
        </authorList>
    </citation>
    <scope>NUCLEOTIDE SEQUENCE [LARGE SCALE GENOMIC DNA]</scope>
    <source>
        <strain evidence="2 3">DSM 12252</strain>
    </source>
</reference>
<feature type="region of interest" description="Disordered" evidence="1">
    <location>
        <begin position="26"/>
        <end position="45"/>
    </location>
</feature>
<dbReference type="RefSeq" id="WP_184344275.1">
    <property type="nucleotide sequence ID" value="NZ_JACHIG010000017.1"/>
</dbReference>
<evidence type="ECO:0000313" key="2">
    <source>
        <dbReference type="EMBL" id="MBB5035454.1"/>
    </source>
</evidence>
<evidence type="ECO:0000313" key="3">
    <source>
        <dbReference type="Proteomes" id="UP000590740"/>
    </source>
</evidence>
<sequence>MQSSEPWFIYEQGGKKWVRFYAPEAKSPNATPVEGGTGSGTHETVAYLNPNGQIYVEEGQNRLTGVVKKGKTNQNTVPDHPQWLDYEYHGPTDNIGESPGYNDQKPFEFDPDNPFVNREGYDW</sequence>
<keyword evidence="3" id="KW-1185">Reference proteome</keyword>
<comment type="caution">
    <text evidence="2">The sequence shown here is derived from an EMBL/GenBank/DDBJ whole genome shotgun (WGS) entry which is preliminary data.</text>
</comment>
<dbReference type="Proteomes" id="UP000590740">
    <property type="component" value="Unassembled WGS sequence"/>
</dbReference>
<accession>A0A7W7YG23</accession>
<dbReference type="EMBL" id="JACHIG010000017">
    <property type="protein sequence ID" value="MBB5035454.1"/>
    <property type="molecule type" value="Genomic_DNA"/>
</dbReference>
<dbReference type="AlphaFoldDB" id="A0A7W7YG23"/>